<evidence type="ECO:0000313" key="16">
    <source>
        <dbReference type="Proteomes" id="UP001215151"/>
    </source>
</evidence>
<evidence type="ECO:0000256" key="12">
    <source>
        <dbReference type="ARBA" id="ARBA00023136"/>
    </source>
</evidence>
<protein>
    <recommendedName>
        <fullName evidence="17">O-methylsterigmatocystin oxidoreductase</fullName>
    </recommendedName>
</protein>
<dbReference type="PANTHER" id="PTHR46300:SF7">
    <property type="entry name" value="P450, PUTATIVE (EUROFUNG)-RELATED"/>
    <property type="match status" value="1"/>
</dbReference>
<keyword evidence="6" id="KW-0812">Transmembrane</keyword>
<dbReference type="CDD" id="cd11065">
    <property type="entry name" value="CYP64-like"/>
    <property type="match status" value="1"/>
</dbReference>
<keyword evidence="11 14" id="KW-0503">Monooxygenase</keyword>
<dbReference type="GO" id="GO:0016020">
    <property type="term" value="C:membrane"/>
    <property type="evidence" value="ECO:0007669"/>
    <property type="project" value="UniProtKB-SubCell"/>
</dbReference>
<dbReference type="InterPro" id="IPR002401">
    <property type="entry name" value="Cyt_P450_E_grp-I"/>
</dbReference>
<dbReference type="Proteomes" id="UP001215151">
    <property type="component" value="Unassembled WGS sequence"/>
</dbReference>
<comment type="cofactor">
    <cofactor evidence="1 13">
        <name>heme</name>
        <dbReference type="ChEBI" id="CHEBI:30413"/>
    </cofactor>
</comment>
<keyword evidence="7 13" id="KW-0479">Metal-binding</keyword>
<dbReference type="PRINTS" id="PR00385">
    <property type="entry name" value="P450"/>
</dbReference>
<organism evidence="15 16">
    <name type="scientific">Trametes cubensis</name>
    <dbReference type="NCBI Taxonomy" id="1111947"/>
    <lineage>
        <taxon>Eukaryota</taxon>
        <taxon>Fungi</taxon>
        <taxon>Dikarya</taxon>
        <taxon>Basidiomycota</taxon>
        <taxon>Agaricomycotina</taxon>
        <taxon>Agaricomycetes</taxon>
        <taxon>Polyporales</taxon>
        <taxon>Polyporaceae</taxon>
        <taxon>Trametes</taxon>
    </lineage>
</organism>
<evidence type="ECO:0008006" key="17">
    <source>
        <dbReference type="Google" id="ProtNLM"/>
    </source>
</evidence>
<evidence type="ECO:0000256" key="6">
    <source>
        <dbReference type="ARBA" id="ARBA00022692"/>
    </source>
</evidence>
<proteinExistence type="inferred from homology"/>
<keyword evidence="16" id="KW-1185">Reference proteome</keyword>
<comment type="similarity">
    <text evidence="4 14">Belongs to the cytochrome P450 family.</text>
</comment>
<evidence type="ECO:0000256" key="4">
    <source>
        <dbReference type="ARBA" id="ARBA00010617"/>
    </source>
</evidence>
<evidence type="ECO:0000256" key="11">
    <source>
        <dbReference type="ARBA" id="ARBA00023033"/>
    </source>
</evidence>
<accession>A0AAD7XH41</accession>
<dbReference type="Pfam" id="PF00067">
    <property type="entry name" value="p450"/>
    <property type="match status" value="1"/>
</dbReference>
<comment type="caution">
    <text evidence="15">The sequence shown here is derived from an EMBL/GenBank/DDBJ whole genome shotgun (WGS) entry which is preliminary data.</text>
</comment>
<dbReference type="GO" id="GO:0020037">
    <property type="term" value="F:heme binding"/>
    <property type="evidence" value="ECO:0007669"/>
    <property type="project" value="InterPro"/>
</dbReference>
<evidence type="ECO:0000256" key="1">
    <source>
        <dbReference type="ARBA" id="ARBA00001971"/>
    </source>
</evidence>
<keyword evidence="9 14" id="KW-0560">Oxidoreductase</keyword>
<dbReference type="AlphaFoldDB" id="A0AAD7XH41"/>
<evidence type="ECO:0000256" key="8">
    <source>
        <dbReference type="ARBA" id="ARBA00022989"/>
    </source>
</evidence>
<dbReference type="Gene3D" id="1.10.630.10">
    <property type="entry name" value="Cytochrome P450"/>
    <property type="match status" value="1"/>
</dbReference>
<comment type="pathway">
    <text evidence="3">Secondary metabolite biosynthesis.</text>
</comment>
<keyword evidence="8" id="KW-1133">Transmembrane helix</keyword>
<keyword evidence="5 13" id="KW-0349">Heme</keyword>
<sequence>MPTKGLGPALRELGAKYGDVTYLDLLGKPMLILNTYEAAVGLLESRSSNTSDRPGLVMAELTDYEWITGLIGYSHRWRRRRRTFHKTFQLSAMPKHRPVLLRECHRLLQKLLDTPERFRVLGRHMFGATSMEVIYGITVTVEDDPYISLAETATQVFNEITVPGRFVVELVPFIRHLPSWFPGMGFKRAAAGWCDSVRALRNTPFDAAINAMAKGNRRPSMISSLLDEEHSNGDSLIEDDPTLFRDVTGVAYIAGADTTTYSLQAFFLAMAQNPHVQRKAQAELDAVVGPDRLPEFSDRAVLPYVNAVIQEVKRWHSVTPTGISHRSMAEDEWNGYRIPAGTVIVPNQWAMSRDPTVYPDPDKFIPERFLDTGAGVRSPDSYQFGFGRRICPGRHFANEALYITVASVLRLFNIEPPLDDKGQPKRVEPEIVLDYFLAYPMPFECKITPRSAKAEALIRSAVQMETK</sequence>
<dbReference type="PRINTS" id="PR00463">
    <property type="entry name" value="EP450I"/>
</dbReference>
<evidence type="ECO:0000256" key="2">
    <source>
        <dbReference type="ARBA" id="ARBA00004167"/>
    </source>
</evidence>
<feature type="binding site" description="axial binding residue" evidence="13">
    <location>
        <position position="391"/>
    </location>
    <ligand>
        <name>heme</name>
        <dbReference type="ChEBI" id="CHEBI:30413"/>
    </ligand>
    <ligandPart>
        <name>Fe</name>
        <dbReference type="ChEBI" id="CHEBI:18248"/>
    </ligandPart>
</feature>
<dbReference type="EMBL" id="JAPEVG010000001">
    <property type="protein sequence ID" value="KAJ8502212.1"/>
    <property type="molecule type" value="Genomic_DNA"/>
</dbReference>
<reference evidence="15" key="1">
    <citation type="submission" date="2022-11" db="EMBL/GenBank/DDBJ databases">
        <title>Genome Sequence of Cubamyces cubensis.</title>
        <authorList>
            <person name="Buettner E."/>
        </authorList>
    </citation>
    <scope>NUCLEOTIDE SEQUENCE</scope>
    <source>
        <strain evidence="15">MPL-01</strain>
    </source>
</reference>
<gene>
    <name evidence="15" type="ORF">ONZ51_g83</name>
</gene>
<evidence type="ECO:0000256" key="10">
    <source>
        <dbReference type="ARBA" id="ARBA00023004"/>
    </source>
</evidence>
<dbReference type="PANTHER" id="PTHR46300">
    <property type="entry name" value="P450, PUTATIVE (EUROFUNG)-RELATED-RELATED"/>
    <property type="match status" value="1"/>
</dbReference>
<evidence type="ECO:0000256" key="14">
    <source>
        <dbReference type="RuleBase" id="RU000461"/>
    </source>
</evidence>
<name>A0AAD7XH41_9APHY</name>
<dbReference type="GO" id="GO:0016705">
    <property type="term" value="F:oxidoreductase activity, acting on paired donors, with incorporation or reduction of molecular oxygen"/>
    <property type="evidence" value="ECO:0007669"/>
    <property type="project" value="InterPro"/>
</dbReference>
<evidence type="ECO:0000256" key="5">
    <source>
        <dbReference type="ARBA" id="ARBA00022617"/>
    </source>
</evidence>
<evidence type="ECO:0000256" key="3">
    <source>
        <dbReference type="ARBA" id="ARBA00005179"/>
    </source>
</evidence>
<dbReference type="SUPFAM" id="SSF48264">
    <property type="entry name" value="Cytochrome P450"/>
    <property type="match status" value="1"/>
</dbReference>
<evidence type="ECO:0000256" key="13">
    <source>
        <dbReference type="PIRSR" id="PIRSR602401-1"/>
    </source>
</evidence>
<dbReference type="PROSITE" id="PS00086">
    <property type="entry name" value="CYTOCHROME_P450"/>
    <property type="match status" value="1"/>
</dbReference>
<dbReference type="InterPro" id="IPR017972">
    <property type="entry name" value="Cyt_P450_CS"/>
</dbReference>
<dbReference type="InterPro" id="IPR001128">
    <property type="entry name" value="Cyt_P450"/>
</dbReference>
<keyword evidence="12" id="KW-0472">Membrane</keyword>
<dbReference type="GO" id="GO:0004497">
    <property type="term" value="F:monooxygenase activity"/>
    <property type="evidence" value="ECO:0007669"/>
    <property type="project" value="UniProtKB-KW"/>
</dbReference>
<dbReference type="InterPro" id="IPR050364">
    <property type="entry name" value="Cytochrome_P450_fung"/>
</dbReference>
<dbReference type="InterPro" id="IPR036396">
    <property type="entry name" value="Cyt_P450_sf"/>
</dbReference>
<evidence type="ECO:0000313" key="15">
    <source>
        <dbReference type="EMBL" id="KAJ8502212.1"/>
    </source>
</evidence>
<evidence type="ECO:0000256" key="9">
    <source>
        <dbReference type="ARBA" id="ARBA00023002"/>
    </source>
</evidence>
<evidence type="ECO:0000256" key="7">
    <source>
        <dbReference type="ARBA" id="ARBA00022723"/>
    </source>
</evidence>
<dbReference type="GO" id="GO:0005506">
    <property type="term" value="F:iron ion binding"/>
    <property type="evidence" value="ECO:0007669"/>
    <property type="project" value="InterPro"/>
</dbReference>
<comment type="subcellular location">
    <subcellularLocation>
        <location evidence="2">Membrane</location>
        <topology evidence="2">Single-pass membrane protein</topology>
    </subcellularLocation>
</comment>
<keyword evidence="10 13" id="KW-0408">Iron</keyword>